<dbReference type="Gene3D" id="3.40.50.1820">
    <property type="entry name" value="alpha/beta hydrolase"/>
    <property type="match status" value="1"/>
</dbReference>
<proteinExistence type="predicted"/>
<evidence type="ECO:0000313" key="3">
    <source>
        <dbReference type="EMBL" id="MFF3672273.1"/>
    </source>
</evidence>
<reference evidence="3 4" key="1">
    <citation type="submission" date="2024-10" db="EMBL/GenBank/DDBJ databases">
        <title>The Natural Products Discovery Center: Release of the First 8490 Sequenced Strains for Exploring Actinobacteria Biosynthetic Diversity.</title>
        <authorList>
            <person name="Kalkreuter E."/>
            <person name="Kautsar S.A."/>
            <person name="Yang D."/>
            <person name="Bader C.D."/>
            <person name="Teijaro C.N."/>
            <person name="Fluegel L."/>
            <person name="Davis C.M."/>
            <person name="Simpson J.R."/>
            <person name="Lauterbach L."/>
            <person name="Steele A.D."/>
            <person name="Gui C."/>
            <person name="Meng S."/>
            <person name="Li G."/>
            <person name="Viehrig K."/>
            <person name="Ye F."/>
            <person name="Su P."/>
            <person name="Kiefer A.F."/>
            <person name="Nichols A."/>
            <person name="Cepeda A.J."/>
            <person name="Yan W."/>
            <person name="Fan B."/>
            <person name="Jiang Y."/>
            <person name="Adhikari A."/>
            <person name="Zheng C.-J."/>
            <person name="Schuster L."/>
            <person name="Cowan T.M."/>
            <person name="Smanski M.J."/>
            <person name="Chevrette M.G."/>
            <person name="De Carvalho L.P.S."/>
            <person name="Shen B."/>
        </authorList>
    </citation>
    <scope>NUCLEOTIDE SEQUENCE [LARGE SCALE GENOMIC DNA]</scope>
    <source>
        <strain evidence="3 4">NPDC002173</strain>
    </source>
</reference>
<dbReference type="InterPro" id="IPR029058">
    <property type="entry name" value="AB_hydrolase_fold"/>
</dbReference>
<dbReference type="SUPFAM" id="SSF53474">
    <property type="entry name" value="alpha/beta-Hydrolases"/>
    <property type="match status" value="1"/>
</dbReference>
<dbReference type="GO" id="GO:0016787">
    <property type="term" value="F:hydrolase activity"/>
    <property type="evidence" value="ECO:0007669"/>
    <property type="project" value="UniProtKB-KW"/>
</dbReference>
<evidence type="ECO:0000313" key="4">
    <source>
        <dbReference type="Proteomes" id="UP001602013"/>
    </source>
</evidence>
<dbReference type="InterPro" id="IPR000073">
    <property type="entry name" value="AB_hydrolase_1"/>
</dbReference>
<feature type="domain" description="AB hydrolase-1" evidence="2">
    <location>
        <begin position="94"/>
        <end position="345"/>
    </location>
</feature>
<protein>
    <submittedName>
        <fullName evidence="3">Alpha/beta fold hydrolase</fullName>
    </submittedName>
</protein>
<gene>
    <name evidence="3" type="ORF">ACFYXI_43015</name>
</gene>
<name>A0ABW6T4Y1_9ACTN</name>
<sequence>MPSDRPYGPSSDAYDPTTIRGLGPRVDRTSARTSELASGLASELAEALPNAVTGVPRDSRDAAPAARTARTVAADDGLELYVEVGGRADAELTMVFCHGLALHLDCWSDQRTAFADQARLVLYDQRGHGRSGRGPAGSATITQLGRDLYRVLEEVVPSGPVVLVGHSMGGMAIMALAEAHPDLFRDRVAGVALMATSAGGLDHVTLGLPAYGARLLQPFVPGLLKVLAGTSIMGGHGHRAVADLLHLLVRRYSFASNVSPAVWAAAVRIIDSTPIEVIGDFYATLLAHDGRAALAVLRNVPTLILVGGDDMVTPVEHSEAIAYTLPGAALVVLPRTGHNLMLERPRTVNSSLGELLRRAARPPAFHEFSGSGFAGVGRAR</sequence>
<comment type="caution">
    <text evidence="3">The sequence shown here is derived from an EMBL/GenBank/DDBJ whole genome shotgun (WGS) entry which is preliminary data.</text>
</comment>
<organism evidence="3 4">
    <name type="scientific">Microtetraspora malaysiensis</name>
    <dbReference type="NCBI Taxonomy" id="161358"/>
    <lineage>
        <taxon>Bacteria</taxon>
        <taxon>Bacillati</taxon>
        <taxon>Actinomycetota</taxon>
        <taxon>Actinomycetes</taxon>
        <taxon>Streptosporangiales</taxon>
        <taxon>Streptosporangiaceae</taxon>
        <taxon>Microtetraspora</taxon>
    </lineage>
</organism>
<keyword evidence="4" id="KW-1185">Reference proteome</keyword>
<dbReference type="Pfam" id="PF00561">
    <property type="entry name" value="Abhydrolase_1"/>
    <property type="match status" value="1"/>
</dbReference>
<dbReference type="Proteomes" id="UP001602013">
    <property type="component" value="Unassembled WGS sequence"/>
</dbReference>
<dbReference type="PANTHER" id="PTHR43433">
    <property type="entry name" value="HYDROLASE, ALPHA/BETA FOLD FAMILY PROTEIN"/>
    <property type="match status" value="1"/>
</dbReference>
<dbReference type="InterPro" id="IPR050471">
    <property type="entry name" value="AB_hydrolase"/>
</dbReference>
<evidence type="ECO:0000256" key="1">
    <source>
        <dbReference type="SAM" id="MobiDB-lite"/>
    </source>
</evidence>
<dbReference type="EMBL" id="JBIASD010000082">
    <property type="protein sequence ID" value="MFF3672273.1"/>
    <property type="molecule type" value="Genomic_DNA"/>
</dbReference>
<dbReference type="PANTHER" id="PTHR43433:SF1">
    <property type="entry name" value="BLL5160 PROTEIN"/>
    <property type="match status" value="1"/>
</dbReference>
<accession>A0ABW6T4Y1</accession>
<keyword evidence="3" id="KW-0378">Hydrolase</keyword>
<evidence type="ECO:0000259" key="2">
    <source>
        <dbReference type="Pfam" id="PF00561"/>
    </source>
</evidence>
<feature type="region of interest" description="Disordered" evidence="1">
    <location>
        <begin position="1"/>
        <end position="34"/>
    </location>
</feature>
<dbReference type="RefSeq" id="WP_387418435.1">
    <property type="nucleotide sequence ID" value="NZ_JBIASD010000082.1"/>
</dbReference>